<evidence type="ECO:0000313" key="4">
    <source>
        <dbReference type="EMBL" id="TQJ15743.1"/>
    </source>
</evidence>
<dbReference type="EMBL" id="VFMO01000001">
    <property type="protein sequence ID" value="TQJ15743.1"/>
    <property type="molecule type" value="Genomic_DNA"/>
</dbReference>
<comment type="caution">
    <text evidence="4">The sequence shown here is derived from an EMBL/GenBank/DDBJ whole genome shotgun (WGS) entry which is preliminary data.</text>
</comment>
<dbReference type="AlphaFoldDB" id="A0A542EK71"/>
<keyword evidence="2 4" id="KW-0808">Transferase</keyword>
<accession>A0A542EK71</accession>
<protein>
    <submittedName>
        <fullName evidence="4">Trans-aconitate 2-methyltransferase</fullName>
    </submittedName>
</protein>
<dbReference type="GO" id="GO:0032259">
    <property type="term" value="P:methylation"/>
    <property type="evidence" value="ECO:0007669"/>
    <property type="project" value="UniProtKB-KW"/>
</dbReference>
<keyword evidence="1 4" id="KW-0489">Methyltransferase</keyword>
<dbReference type="Gene3D" id="3.40.50.150">
    <property type="entry name" value="Vaccinia Virus protein VP39"/>
    <property type="match status" value="1"/>
</dbReference>
<dbReference type="Proteomes" id="UP000320806">
    <property type="component" value="Unassembled WGS sequence"/>
</dbReference>
<keyword evidence="5" id="KW-1185">Reference proteome</keyword>
<sequence>MRWDAVQYEKFDDHRTRPFVDLLSRIPLADPGSIVDLGCGNGLATLSMLERWPDARIIGIDSSSEMLEQARAHDGDDRVSWLNADVVQWDPADVSVDLIVTNATLQWVPDHASLIERWLDAASQGAVFAMQVPGNFAADSHRIIREVVSSHSRAQELTPLLRHDPVLEPEEYADLLSTPCGHVDAWETTYVQILDPAGTQENPVLEWVKGTALRPILGALRPDEVDPFLASLGNELAVAYPRRPYGVLFPFRRIFAVGAKGGTR</sequence>
<evidence type="ECO:0000256" key="1">
    <source>
        <dbReference type="ARBA" id="ARBA00022603"/>
    </source>
</evidence>
<dbReference type="GO" id="GO:0030798">
    <property type="term" value="F:trans-aconitate 2-methyltransferase activity"/>
    <property type="evidence" value="ECO:0007669"/>
    <property type="project" value="InterPro"/>
</dbReference>
<dbReference type="Gene3D" id="1.10.150.290">
    <property type="entry name" value="S-adenosyl-L-methionine-dependent methyltransferases"/>
    <property type="match status" value="1"/>
</dbReference>
<evidence type="ECO:0000256" key="2">
    <source>
        <dbReference type="ARBA" id="ARBA00022679"/>
    </source>
</evidence>
<gene>
    <name evidence="4" type="ORF">FB459_3308</name>
</gene>
<dbReference type="Pfam" id="PF13649">
    <property type="entry name" value="Methyltransf_25"/>
    <property type="match status" value="1"/>
</dbReference>
<dbReference type="OrthoDB" id="9795085at2"/>
<dbReference type="CDD" id="cd02440">
    <property type="entry name" value="AdoMet_MTases"/>
    <property type="match status" value="1"/>
</dbReference>
<feature type="domain" description="Methyltransferase" evidence="3">
    <location>
        <begin position="34"/>
        <end position="119"/>
    </location>
</feature>
<proteinExistence type="predicted"/>
<dbReference type="InterPro" id="IPR029063">
    <property type="entry name" value="SAM-dependent_MTases_sf"/>
</dbReference>
<evidence type="ECO:0000259" key="3">
    <source>
        <dbReference type="Pfam" id="PF13649"/>
    </source>
</evidence>
<dbReference type="PANTHER" id="PTHR43861:SF1">
    <property type="entry name" value="TRANS-ACONITATE 2-METHYLTRANSFERASE"/>
    <property type="match status" value="1"/>
</dbReference>
<dbReference type="InterPro" id="IPR041698">
    <property type="entry name" value="Methyltransf_25"/>
</dbReference>
<dbReference type="InterPro" id="IPR023149">
    <property type="entry name" value="Trans_acon_MeTrfase_C"/>
</dbReference>
<dbReference type="SUPFAM" id="SSF53335">
    <property type="entry name" value="S-adenosyl-L-methionine-dependent methyltransferases"/>
    <property type="match status" value="1"/>
</dbReference>
<name>A0A542EK71_9MICO</name>
<organism evidence="4 5">
    <name type="scientific">Yimella lutea</name>
    <dbReference type="NCBI Taxonomy" id="587872"/>
    <lineage>
        <taxon>Bacteria</taxon>
        <taxon>Bacillati</taxon>
        <taxon>Actinomycetota</taxon>
        <taxon>Actinomycetes</taxon>
        <taxon>Micrococcales</taxon>
        <taxon>Dermacoccaceae</taxon>
        <taxon>Yimella</taxon>
    </lineage>
</organism>
<dbReference type="RefSeq" id="WP_141929210.1">
    <property type="nucleotide sequence ID" value="NZ_BAABCI010000023.1"/>
</dbReference>
<dbReference type="PANTHER" id="PTHR43861">
    <property type="entry name" value="TRANS-ACONITATE 2-METHYLTRANSFERASE-RELATED"/>
    <property type="match status" value="1"/>
</dbReference>
<evidence type="ECO:0000313" key="5">
    <source>
        <dbReference type="Proteomes" id="UP000320806"/>
    </source>
</evidence>
<reference evidence="4 5" key="1">
    <citation type="submission" date="2019-06" db="EMBL/GenBank/DDBJ databases">
        <title>Sequencing the genomes of 1000 actinobacteria strains.</title>
        <authorList>
            <person name="Klenk H.-P."/>
        </authorList>
    </citation>
    <scope>NUCLEOTIDE SEQUENCE [LARGE SCALE GENOMIC DNA]</scope>
    <source>
        <strain evidence="4 5">DSM 19828</strain>
    </source>
</reference>